<reference evidence="2 4" key="1">
    <citation type="submission" date="2018-12" db="EMBL/GenBank/DDBJ databases">
        <title>Whole genome sequence of a Pandoraea apista isolate from a patient with cystic fibrosis.</title>
        <authorList>
            <person name="Kenna D.T."/>
            <person name="Turton J.F."/>
        </authorList>
    </citation>
    <scope>NUCLEOTIDE SEQUENCE [LARGE SCALE GENOMIC DNA]</scope>
    <source>
        <strain evidence="2 4">Pa13324</strain>
    </source>
</reference>
<dbReference type="Gene3D" id="3.90.79.10">
    <property type="entry name" value="Nucleoside Triphosphate Pyrophosphohydrolase"/>
    <property type="match status" value="1"/>
</dbReference>
<evidence type="ECO:0000313" key="2">
    <source>
        <dbReference type="EMBL" id="RSK81959.1"/>
    </source>
</evidence>
<dbReference type="GeneID" id="47016515"/>
<dbReference type="Pfam" id="PF15916">
    <property type="entry name" value="DUF4743"/>
    <property type="match status" value="1"/>
</dbReference>
<protein>
    <submittedName>
        <fullName evidence="2">DUF4743 domain-containing protein</fullName>
    </submittedName>
    <submittedName>
        <fullName evidence="3">NUDIX hydrolase</fullName>
    </submittedName>
</protein>
<sequence>MSFACIAAARRFDDTAHLPLVIGSQRYGWIRRRDVESLCRWPDVFEISSLAVRIHPRHDTCEARTDALAPVIETLAAEGRITGWRNERYAIRQRLYDAPLAWIERAASRFFGTRTFAVHVNAYVPARFVGEAPKMWIARRSVLKATDPGCLDNAAAGGIGNGIGVGDTLVKECWEEAGIPAHLANEARPGRTLHILAEIPEGVQSEQIFVYDLALPRGFVPENQDGEASAHWLCSAGDVRDVIARGKMTVDASLASLDFLLREGAIRVKDCAGIEALFKPADE</sequence>
<dbReference type="KEGG" id="papi:SG18_11745"/>
<evidence type="ECO:0000313" key="5">
    <source>
        <dbReference type="Proteomes" id="UP000364291"/>
    </source>
</evidence>
<keyword evidence="3" id="KW-0378">Hydrolase</keyword>
<dbReference type="EMBL" id="RWHX01000015">
    <property type="protein sequence ID" value="RSK81959.1"/>
    <property type="molecule type" value="Genomic_DNA"/>
</dbReference>
<dbReference type="STRING" id="93218.XM39_11945"/>
<dbReference type="PANTHER" id="PTHR13622:SF8">
    <property type="entry name" value="THIAMIN PYROPHOSPHOKINASE 1"/>
    <property type="match status" value="1"/>
</dbReference>
<dbReference type="CDD" id="cd03676">
    <property type="entry name" value="NUDIX_Tnr3_like"/>
    <property type="match status" value="1"/>
</dbReference>
<evidence type="ECO:0000259" key="1">
    <source>
        <dbReference type="PROSITE" id="PS51462"/>
    </source>
</evidence>
<feature type="domain" description="Nudix hydrolase" evidence="1">
    <location>
        <begin position="113"/>
        <end position="256"/>
    </location>
</feature>
<dbReference type="InterPro" id="IPR031804">
    <property type="entry name" value="DUF4743"/>
</dbReference>
<keyword evidence="4" id="KW-1185">Reference proteome</keyword>
<organism evidence="3 5">
    <name type="scientific">Pandoraea apista</name>
    <dbReference type="NCBI Taxonomy" id="93218"/>
    <lineage>
        <taxon>Bacteria</taxon>
        <taxon>Pseudomonadati</taxon>
        <taxon>Pseudomonadota</taxon>
        <taxon>Betaproteobacteria</taxon>
        <taxon>Burkholderiales</taxon>
        <taxon>Burkholderiaceae</taxon>
        <taxon>Pandoraea</taxon>
    </lineage>
</organism>
<gene>
    <name evidence="2" type="ORF">EJE83_10845</name>
    <name evidence="3" type="ORF">PAP18089_00829</name>
</gene>
<dbReference type="Proteomes" id="UP000270216">
    <property type="component" value="Unassembled WGS sequence"/>
</dbReference>
<dbReference type="PANTHER" id="PTHR13622">
    <property type="entry name" value="THIAMIN PYROPHOSPHOKINASE"/>
    <property type="match status" value="1"/>
</dbReference>
<dbReference type="OrthoDB" id="5621792at2"/>
<dbReference type="InterPro" id="IPR000086">
    <property type="entry name" value="NUDIX_hydrolase_dom"/>
</dbReference>
<evidence type="ECO:0000313" key="3">
    <source>
        <dbReference type="EMBL" id="VVG69871.1"/>
    </source>
</evidence>
<dbReference type="InterPro" id="IPR015797">
    <property type="entry name" value="NUDIX_hydrolase-like_dom_sf"/>
</dbReference>
<dbReference type="Proteomes" id="UP000364291">
    <property type="component" value="Unassembled WGS sequence"/>
</dbReference>
<dbReference type="AlphaFoldDB" id="A0A0B5FFZ9"/>
<dbReference type="EMBL" id="CABPSX010000001">
    <property type="protein sequence ID" value="VVG69871.1"/>
    <property type="molecule type" value="Genomic_DNA"/>
</dbReference>
<dbReference type="RefSeq" id="WP_042114336.1">
    <property type="nucleotide sequence ID" value="NZ_CABPSX010000001.1"/>
</dbReference>
<proteinExistence type="predicted"/>
<accession>A0A0B5FFZ9</accession>
<evidence type="ECO:0000313" key="4">
    <source>
        <dbReference type="Proteomes" id="UP000270216"/>
    </source>
</evidence>
<dbReference type="PROSITE" id="PS51462">
    <property type="entry name" value="NUDIX"/>
    <property type="match status" value="1"/>
</dbReference>
<dbReference type="GO" id="GO:0044715">
    <property type="term" value="F:8-oxo-dGDP phosphatase activity"/>
    <property type="evidence" value="ECO:0007669"/>
    <property type="project" value="TreeGrafter"/>
</dbReference>
<reference evidence="3 5" key="2">
    <citation type="submission" date="2019-08" db="EMBL/GenBank/DDBJ databases">
        <authorList>
            <person name="Peeters C."/>
        </authorList>
    </citation>
    <scope>NUCLEOTIDE SEQUENCE [LARGE SCALE GENOMIC DNA]</scope>
    <source>
        <strain evidence="3 5">LMG 18089</strain>
    </source>
</reference>
<name>A0A0B5FFZ9_9BURK</name>
<dbReference type="SUPFAM" id="SSF55811">
    <property type="entry name" value="Nudix"/>
    <property type="match status" value="1"/>
</dbReference>